<dbReference type="AlphaFoldDB" id="A0AA40BQP9"/>
<evidence type="ECO:0000256" key="3">
    <source>
        <dbReference type="ARBA" id="ARBA00023015"/>
    </source>
</evidence>
<keyword evidence="6" id="KW-0010">Activator</keyword>
<gene>
    <name evidence="6" type="primary">MED10</name>
    <name evidence="7" type="ORF">B0T18DRAFT_376464</name>
</gene>
<keyword evidence="4 6" id="KW-0804">Transcription</keyword>
<dbReference type="Proteomes" id="UP001172155">
    <property type="component" value="Unassembled WGS sequence"/>
</dbReference>
<evidence type="ECO:0000256" key="1">
    <source>
        <dbReference type="ARBA" id="ARBA00004123"/>
    </source>
</evidence>
<evidence type="ECO:0000313" key="8">
    <source>
        <dbReference type="Proteomes" id="UP001172155"/>
    </source>
</evidence>
<dbReference type="GO" id="GO:0003712">
    <property type="term" value="F:transcription coregulator activity"/>
    <property type="evidence" value="ECO:0007669"/>
    <property type="project" value="InterPro"/>
</dbReference>
<comment type="caution">
    <text evidence="7">The sequence shown here is derived from an EMBL/GenBank/DDBJ whole genome shotgun (WGS) entry which is preliminary data.</text>
</comment>
<evidence type="ECO:0000256" key="5">
    <source>
        <dbReference type="ARBA" id="ARBA00023242"/>
    </source>
</evidence>
<comment type="subcellular location">
    <subcellularLocation>
        <location evidence="1 6">Nucleus</location>
    </subcellularLocation>
</comment>
<dbReference type="InterPro" id="IPR019145">
    <property type="entry name" value="Mediator_Med10"/>
</dbReference>
<accession>A0AA40BQP9</accession>
<keyword evidence="8" id="KW-1185">Reference proteome</keyword>
<evidence type="ECO:0000256" key="6">
    <source>
        <dbReference type="RuleBase" id="RU364146"/>
    </source>
</evidence>
<dbReference type="GO" id="GO:0006357">
    <property type="term" value="P:regulation of transcription by RNA polymerase II"/>
    <property type="evidence" value="ECO:0007669"/>
    <property type="project" value="InterPro"/>
</dbReference>
<evidence type="ECO:0000256" key="4">
    <source>
        <dbReference type="ARBA" id="ARBA00023163"/>
    </source>
</evidence>
<name>A0AA40BQP9_9PEZI</name>
<keyword evidence="3 6" id="KW-0805">Transcription regulation</keyword>
<organism evidence="7 8">
    <name type="scientific">Schizothecium vesticola</name>
    <dbReference type="NCBI Taxonomy" id="314040"/>
    <lineage>
        <taxon>Eukaryota</taxon>
        <taxon>Fungi</taxon>
        <taxon>Dikarya</taxon>
        <taxon>Ascomycota</taxon>
        <taxon>Pezizomycotina</taxon>
        <taxon>Sordariomycetes</taxon>
        <taxon>Sordariomycetidae</taxon>
        <taxon>Sordariales</taxon>
        <taxon>Schizotheciaceae</taxon>
        <taxon>Schizothecium</taxon>
    </lineage>
</organism>
<comment type="subunit">
    <text evidence="6">Component of the Mediator complex.</text>
</comment>
<comment type="similarity">
    <text evidence="2 6">Belongs to the Mediator complex subunit 10 family.</text>
</comment>
<reference evidence="7" key="1">
    <citation type="submission" date="2023-06" db="EMBL/GenBank/DDBJ databases">
        <title>Genome-scale phylogeny and comparative genomics of the fungal order Sordariales.</title>
        <authorList>
            <consortium name="Lawrence Berkeley National Laboratory"/>
            <person name="Hensen N."/>
            <person name="Bonometti L."/>
            <person name="Westerberg I."/>
            <person name="Brannstrom I.O."/>
            <person name="Guillou S."/>
            <person name="Cros-Aarteil S."/>
            <person name="Calhoun S."/>
            <person name="Haridas S."/>
            <person name="Kuo A."/>
            <person name="Mondo S."/>
            <person name="Pangilinan J."/>
            <person name="Riley R."/>
            <person name="LaButti K."/>
            <person name="Andreopoulos B."/>
            <person name="Lipzen A."/>
            <person name="Chen C."/>
            <person name="Yanf M."/>
            <person name="Daum C."/>
            <person name="Ng V."/>
            <person name="Clum A."/>
            <person name="Steindorff A."/>
            <person name="Ohm R."/>
            <person name="Martin F."/>
            <person name="Silar P."/>
            <person name="Natvig D."/>
            <person name="Lalanne C."/>
            <person name="Gautier V."/>
            <person name="Ament-velasquez S.L."/>
            <person name="Kruys A."/>
            <person name="Hutchinson M.I."/>
            <person name="Powell A.J."/>
            <person name="Barry K."/>
            <person name="Miller A.N."/>
            <person name="Grigoriev I.V."/>
            <person name="Debuchy R."/>
            <person name="Gladieux P."/>
            <person name="Thoren M.H."/>
            <person name="Johannesson H."/>
        </authorList>
    </citation>
    <scope>NUCLEOTIDE SEQUENCE</scope>
    <source>
        <strain evidence="7">SMH3187-1</strain>
    </source>
</reference>
<sequence>MAPINPDQALIHERLQNTLHDLYTALLQTATFDPAGRPSSTTLSTTLATLDDSLRGVHELASSSTHPSPGVPETLVHYVENGRNPDIYTREFVELVRRMNQLMRGKMGGFRQFRDVLGREIEGAMEECRGDVERVMGGRGGGRWRIWGVGGGGGGGWRFVEGGGDLPYQDG</sequence>
<proteinExistence type="inferred from homology"/>
<protein>
    <recommendedName>
        <fullName evidence="6">Mediator of RNA polymerase II transcription subunit 10</fullName>
    </recommendedName>
    <alternativeName>
        <fullName evidence="6">Mediator complex subunit 10</fullName>
    </alternativeName>
</protein>
<evidence type="ECO:0000256" key="2">
    <source>
        <dbReference type="ARBA" id="ARBA00005389"/>
    </source>
</evidence>
<dbReference type="Pfam" id="PF09748">
    <property type="entry name" value="Med10"/>
    <property type="match status" value="1"/>
</dbReference>
<evidence type="ECO:0000313" key="7">
    <source>
        <dbReference type="EMBL" id="KAK0738602.1"/>
    </source>
</evidence>
<comment type="function">
    <text evidence="6">Component of the Mediator complex, a coactivator involved in the regulated transcription of nearly all RNA polymerase II-dependent genes. Mediator functions as a bridge to convey information from gene-specific regulatory proteins to the basal RNA polymerase II transcription machinery. Mediator is recruited to promoters by direct interactions with regulatory proteins and serves as a scaffold for the assembly of a functional preinitiation complex with RNA polymerase II and the general transcription factors.</text>
</comment>
<keyword evidence="5 6" id="KW-0539">Nucleus</keyword>
<dbReference type="GO" id="GO:0016592">
    <property type="term" value="C:mediator complex"/>
    <property type="evidence" value="ECO:0007669"/>
    <property type="project" value="InterPro"/>
</dbReference>
<dbReference type="EMBL" id="JAUKUD010000007">
    <property type="protein sequence ID" value="KAK0738602.1"/>
    <property type="molecule type" value="Genomic_DNA"/>
</dbReference>